<accession>A0A919BDK7</accession>
<evidence type="ECO:0000313" key="7">
    <source>
        <dbReference type="EMBL" id="GHF80975.1"/>
    </source>
</evidence>
<feature type="transmembrane region" description="Helical" evidence="6">
    <location>
        <begin position="139"/>
        <end position="159"/>
    </location>
</feature>
<dbReference type="PANTHER" id="PTHR30250:SF11">
    <property type="entry name" value="O-ANTIGEN TRANSPORTER-RELATED"/>
    <property type="match status" value="1"/>
</dbReference>
<comment type="subcellular location">
    <subcellularLocation>
        <location evidence="1">Cell membrane</location>
        <topology evidence="1">Multi-pass membrane protein</topology>
    </subcellularLocation>
</comment>
<comment type="caution">
    <text evidence="7">The sequence shown here is derived from an EMBL/GenBank/DDBJ whole genome shotgun (WGS) entry which is preliminary data.</text>
</comment>
<evidence type="ECO:0008006" key="9">
    <source>
        <dbReference type="Google" id="ProtNLM"/>
    </source>
</evidence>
<feature type="transmembrane region" description="Helical" evidence="6">
    <location>
        <begin position="322"/>
        <end position="346"/>
    </location>
</feature>
<dbReference type="PANTHER" id="PTHR30250">
    <property type="entry name" value="PST FAMILY PREDICTED COLANIC ACID TRANSPORTER"/>
    <property type="match status" value="1"/>
</dbReference>
<keyword evidence="8" id="KW-1185">Reference proteome</keyword>
<name>A0A919BDK7_9GAMM</name>
<feature type="transmembrane region" description="Helical" evidence="6">
    <location>
        <begin position="75"/>
        <end position="95"/>
    </location>
</feature>
<keyword evidence="2" id="KW-1003">Cell membrane</keyword>
<sequence length="466" mass="52630">MKNIKKISWSAFASIGGAAIDVIKLSYLAHYLNANEFGIFAIAVVVLGFCQLFSESGLGNALISHDNLNKKLAGQTLYLGLFLALFIYMLAWFFSPVISAYYKIPELTYLIPLLLLALPFVTMSTIFQALLQKQMRIELISKCLITSKVISLITVILLIEKLDGITVLASSNLSSAISYFILLLPFSFKLIKLNTVPKLEVIKPILNFSKFQLGEFSLSFLCRNLDILLITKLLGSEQGGIYSVIKNMFIKVGEIMFQTFHRFFYPLLVEKRRLGEQITISFLNYFILNLILTFFAYAFISVNIEFAVALLLGDNFTNYLDLALLICAWFIIRFATAPISTLWLACNRPEVGLYWNLLGTLLIPLALLSTYQLGINSIIYAMTLIQLIMLILIIPLSSFLISCRTFKTKKMLYYVCLLCVTVVLTYSPLLLIPNSVNQSLFGSFILIVSFILLAYKQRESIKVIFK</sequence>
<feature type="transmembrane region" description="Helical" evidence="6">
    <location>
        <begin position="353"/>
        <end position="372"/>
    </location>
</feature>
<evidence type="ECO:0000313" key="8">
    <source>
        <dbReference type="Proteomes" id="UP000623842"/>
    </source>
</evidence>
<dbReference type="InterPro" id="IPR050833">
    <property type="entry name" value="Poly_Biosynth_Transport"/>
</dbReference>
<feature type="transmembrane region" description="Helical" evidence="6">
    <location>
        <begin position="107"/>
        <end position="127"/>
    </location>
</feature>
<dbReference type="Pfam" id="PF13440">
    <property type="entry name" value="Polysacc_synt_3"/>
    <property type="match status" value="1"/>
</dbReference>
<evidence type="ECO:0000256" key="2">
    <source>
        <dbReference type="ARBA" id="ARBA00022475"/>
    </source>
</evidence>
<dbReference type="AlphaFoldDB" id="A0A919BDK7"/>
<feature type="transmembrane region" description="Helical" evidence="6">
    <location>
        <begin position="282"/>
        <end position="302"/>
    </location>
</feature>
<feature type="transmembrane region" description="Helical" evidence="6">
    <location>
        <begin position="7"/>
        <end position="27"/>
    </location>
</feature>
<protein>
    <recommendedName>
        <fullName evidence="9">Polysaccharide biosynthesis protein</fullName>
    </recommendedName>
</protein>
<dbReference type="GO" id="GO:0005886">
    <property type="term" value="C:plasma membrane"/>
    <property type="evidence" value="ECO:0007669"/>
    <property type="project" value="UniProtKB-SubCell"/>
</dbReference>
<keyword evidence="5 6" id="KW-0472">Membrane</keyword>
<keyword evidence="4 6" id="KW-1133">Transmembrane helix</keyword>
<proteinExistence type="predicted"/>
<feature type="transmembrane region" description="Helical" evidence="6">
    <location>
        <begin position="412"/>
        <end position="432"/>
    </location>
</feature>
<evidence type="ECO:0000256" key="5">
    <source>
        <dbReference type="ARBA" id="ARBA00023136"/>
    </source>
</evidence>
<feature type="transmembrane region" description="Helical" evidence="6">
    <location>
        <begin position="39"/>
        <end position="63"/>
    </location>
</feature>
<evidence type="ECO:0000256" key="6">
    <source>
        <dbReference type="SAM" id="Phobius"/>
    </source>
</evidence>
<feature type="transmembrane region" description="Helical" evidence="6">
    <location>
        <begin position="378"/>
        <end position="400"/>
    </location>
</feature>
<dbReference type="EMBL" id="BNCK01000001">
    <property type="protein sequence ID" value="GHF80975.1"/>
    <property type="molecule type" value="Genomic_DNA"/>
</dbReference>
<evidence type="ECO:0000256" key="1">
    <source>
        <dbReference type="ARBA" id="ARBA00004651"/>
    </source>
</evidence>
<dbReference type="Proteomes" id="UP000623842">
    <property type="component" value="Unassembled WGS sequence"/>
</dbReference>
<feature type="transmembrane region" description="Helical" evidence="6">
    <location>
        <begin position="165"/>
        <end position="188"/>
    </location>
</feature>
<reference evidence="7" key="1">
    <citation type="journal article" date="2014" name="Int. J. Syst. Evol. Microbiol.">
        <title>Complete genome sequence of Corynebacterium casei LMG S-19264T (=DSM 44701T), isolated from a smear-ripened cheese.</title>
        <authorList>
            <consortium name="US DOE Joint Genome Institute (JGI-PGF)"/>
            <person name="Walter F."/>
            <person name="Albersmeier A."/>
            <person name="Kalinowski J."/>
            <person name="Ruckert C."/>
        </authorList>
    </citation>
    <scope>NUCLEOTIDE SEQUENCE</scope>
    <source>
        <strain evidence="7">KCTC 42731</strain>
    </source>
</reference>
<evidence type="ECO:0000256" key="3">
    <source>
        <dbReference type="ARBA" id="ARBA00022692"/>
    </source>
</evidence>
<keyword evidence="3 6" id="KW-0812">Transmembrane</keyword>
<dbReference type="RefSeq" id="WP_189767160.1">
    <property type="nucleotide sequence ID" value="NZ_BNCK01000001.1"/>
</dbReference>
<organism evidence="7 8">
    <name type="scientific">Thalassotalea marina</name>
    <dbReference type="NCBI Taxonomy" id="1673741"/>
    <lineage>
        <taxon>Bacteria</taxon>
        <taxon>Pseudomonadati</taxon>
        <taxon>Pseudomonadota</taxon>
        <taxon>Gammaproteobacteria</taxon>
        <taxon>Alteromonadales</taxon>
        <taxon>Colwelliaceae</taxon>
        <taxon>Thalassotalea</taxon>
    </lineage>
</organism>
<gene>
    <name evidence="7" type="ORF">GCM10017161_05370</name>
</gene>
<reference evidence="7" key="2">
    <citation type="submission" date="2020-09" db="EMBL/GenBank/DDBJ databases">
        <authorList>
            <person name="Sun Q."/>
            <person name="Kim S."/>
        </authorList>
    </citation>
    <scope>NUCLEOTIDE SEQUENCE</scope>
    <source>
        <strain evidence="7">KCTC 42731</strain>
    </source>
</reference>
<evidence type="ECO:0000256" key="4">
    <source>
        <dbReference type="ARBA" id="ARBA00022989"/>
    </source>
</evidence>
<feature type="transmembrane region" description="Helical" evidence="6">
    <location>
        <begin position="438"/>
        <end position="455"/>
    </location>
</feature>